<evidence type="ECO:0000313" key="5">
    <source>
        <dbReference type="Proteomes" id="UP000663992"/>
    </source>
</evidence>
<dbReference type="RefSeq" id="WP_206593938.1">
    <property type="nucleotide sequence ID" value="NZ_JAFKCS010000007.1"/>
</dbReference>
<dbReference type="Proteomes" id="UP000663992">
    <property type="component" value="Unassembled WGS sequence"/>
</dbReference>
<feature type="domain" description="FAD/NAD(P)-binding" evidence="3">
    <location>
        <begin position="181"/>
        <end position="283"/>
    </location>
</feature>
<dbReference type="PRINTS" id="PR00469">
    <property type="entry name" value="PNDRDTASEII"/>
</dbReference>
<comment type="caution">
    <text evidence="4">The sequence shown here is derived from an EMBL/GenBank/DDBJ whole genome shotgun (WGS) entry which is preliminary data.</text>
</comment>
<dbReference type="SUPFAM" id="SSF51905">
    <property type="entry name" value="FAD/NAD(P)-binding domain"/>
    <property type="match status" value="1"/>
</dbReference>
<evidence type="ECO:0000313" key="4">
    <source>
        <dbReference type="EMBL" id="MBN7820103.1"/>
    </source>
</evidence>
<dbReference type="Gene3D" id="3.50.50.60">
    <property type="entry name" value="FAD/NAD(P)-binding domain"/>
    <property type="match status" value="2"/>
</dbReference>
<feature type="domain" description="FAD/NAD(P)-binding" evidence="3">
    <location>
        <begin position="4"/>
        <end position="143"/>
    </location>
</feature>
<evidence type="ECO:0000256" key="1">
    <source>
        <dbReference type="ARBA" id="ARBA00022630"/>
    </source>
</evidence>
<evidence type="ECO:0000259" key="3">
    <source>
        <dbReference type="Pfam" id="PF07992"/>
    </source>
</evidence>
<name>A0ABS3CSL0_9ALTE</name>
<evidence type="ECO:0000256" key="2">
    <source>
        <dbReference type="ARBA" id="ARBA00023002"/>
    </source>
</evidence>
<dbReference type="PANTHER" id="PTHR48105">
    <property type="entry name" value="THIOREDOXIN REDUCTASE 1-RELATED-RELATED"/>
    <property type="match status" value="1"/>
</dbReference>
<keyword evidence="1" id="KW-0285">Flavoprotein</keyword>
<dbReference type="InterPro" id="IPR036188">
    <property type="entry name" value="FAD/NAD-bd_sf"/>
</dbReference>
<gene>
    <name evidence="4" type="ORF">J0A65_09520</name>
</gene>
<organism evidence="4 5">
    <name type="scientific">Bowmanella yangjiangensis</name>
    <dbReference type="NCBI Taxonomy" id="2811230"/>
    <lineage>
        <taxon>Bacteria</taxon>
        <taxon>Pseudomonadati</taxon>
        <taxon>Pseudomonadota</taxon>
        <taxon>Gammaproteobacteria</taxon>
        <taxon>Alteromonadales</taxon>
        <taxon>Alteromonadaceae</taxon>
        <taxon>Bowmanella</taxon>
    </lineage>
</organism>
<proteinExistence type="predicted"/>
<dbReference type="EMBL" id="JAFKCS010000007">
    <property type="protein sequence ID" value="MBN7820103.1"/>
    <property type="molecule type" value="Genomic_DNA"/>
</dbReference>
<dbReference type="Pfam" id="PF07992">
    <property type="entry name" value="Pyr_redox_2"/>
    <property type="match status" value="2"/>
</dbReference>
<keyword evidence="2" id="KW-0560">Oxidoreductase</keyword>
<accession>A0ABS3CSL0</accession>
<dbReference type="InterPro" id="IPR023753">
    <property type="entry name" value="FAD/NAD-binding_dom"/>
</dbReference>
<protein>
    <submittedName>
        <fullName evidence="4">NAD(P)/FAD-dependent oxidoreductase</fullName>
    </submittedName>
</protein>
<dbReference type="PRINTS" id="PR00368">
    <property type="entry name" value="FADPNR"/>
</dbReference>
<sequence>MHTQVLIIGGSFAGLSAAMQLVRARKHVVVVDGGKPRNRFASHSHGFFGLDGETPGDIHQKALAKLLPYPDFTLHQGEVVSLVKDANGFTATLADNTSVHASKVILATGLHDQLPDIAGLASRWGKTVLHCPYCHGYENRDRPLGVLATSPLSIHQAKLIPDWGPTTYFSQGQFSPDPDARQMLEKRGVRIEETPVVELIGKAPQIRVVRLQDNRQLAIEALYVGPTTRMASPLAEQLGCEFEPGLMGPIVKIDDSQQTSISGVYAAGDLAIPMQNATLASASGVMAGVHVHHALIQMQLNA</sequence>
<dbReference type="InterPro" id="IPR050097">
    <property type="entry name" value="Ferredoxin-NADP_redctase_2"/>
</dbReference>
<reference evidence="4 5" key="1">
    <citation type="submission" date="2021-03" db="EMBL/GenBank/DDBJ databases">
        <title>novel species isolated from a fishpond in China.</title>
        <authorList>
            <person name="Lu H."/>
            <person name="Cai Z."/>
        </authorList>
    </citation>
    <scope>NUCLEOTIDE SEQUENCE [LARGE SCALE GENOMIC DNA]</scope>
    <source>
        <strain evidence="4 5">Y57</strain>
    </source>
</reference>
<keyword evidence="5" id="KW-1185">Reference proteome</keyword>